<feature type="compositionally biased region" description="Basic and acidic residues" evidence="6">
    <location>
        <begin position="1"/>
        <end position="14"/>
    </location>
</feature>
<dbReference type="InterPro" id="IPR000740">
    <property type="entry name" value="GrpE"/>
</dbReference>
<accession>A0ABV8TTU3</accession>
<organism evidence="7 8">
    <name type="scientific">Salininema proteolyticum</name>
    <dbReference type="NCBI Taxonomy" id="1607685"/>
    <lineage>
        <taxon>Bacteria</taxon>
        <taxon>Bacillati</taxon>
        <taxon>Actinomycetota</taxon>
        <taxon>Actinomycetes</taxon>
        <taxon>Glycomycetales</taxon>
        <taxon>Glycomycetaceae</taxon>
        <taxon>Salininema</taxon>
    </lineage>
</organism>
<dbReference type="SUPFAM" id="SSF58014">
    <property type="entry name" value="Coiled-coil domain of nucleotide exchange factor GrpE"/>
    <property type="match status" value="1"/>
</dbReference>
<feature type="compositionally biased region" description="Basic and acidic residues" evidence="6">
    <location>
        <begin position="227"/>
        <end position="239"/>
    </location>
</feature>
<dbReference type="PANTHER" id="PTHR21237:SF23">
    <property type="entry name" value="GRPE PROTEIN HOMOLOG, MITOCHONDRIAL"/>
    <property type="match status" value="1"/>
</dbReference>
<proteinExistence type="inferred from homology"/>
<evidence type="ECO:0000256" key="2">
    <source>
        <dbReference type="ARBA" id="ARBA00023186"/>
    </source>
</evidence>
<dbReference type="PANTHER" id="PTHR21237">
    <property type="entry name" value="GRPE PROTEIN"/>
    <property type="match status" value="1"/>
</dbReference>
<dbReference type="NCBIfam" id="NF010761">
    <property type="entry name" value="PRK14164.1"/>
    <property type="match status" value="1"/>
</dbReference>
<evidence type="ECO:0000313" key="7">
    <source>
        <dbReference type="EMBL" id="MFC4333966.1"/>
    </source>
</evidence>
<comment type="subcellular location">
    <subcellularLocation>
        <location evidence="3">Cytoplasm</location>
    </subcellularLocation>
</comment>
<keyword evidence="5" id="KW-0175">Coiled coil</keyword>
<evidence type="ECO:0000256" key="1">
    <source>
        <dbReference type="ARBA" id="ARBA00009054"/>
    </source>
</evidence>
<keyword evidence="3" id="KW-0346">Stress response</keyword>
<dbReference type="SUPFAM" id="SSF51064">
    <property type="entry name" value="Head domain of nucleotide exchange factor GrpE"/>
    <property type="match status" value="1"/>
</dbReference>
<dbReference type="CDD" id="cd00446">
    <property type="entry name" value="GrpE"/>
    <property type="match status" value="1"/>
</dbReference>
<dbReference type="EMBL" id="JBHSDK010000002">
    <property type="protein sequence ID" value="MFC4333966.1"/>
    <property type="molecule type" value="Genomic_DNA"/>
</dbReference>
<evidence type="ECO:0000256" key="4">
    <source>
        <dbReference type="RuleBase" id="RU004478"/>
    </source>
</evidence>
<gene>
    <name evidence="3 7" type="primary">grpE</name>
    <name evidence="7" type="ORF">ACFPET_01995</name>
</gene>
<comment type="function">
    <text evidence="3">Participates actively in the response to hyperosmotic and heat shock by preventing the aggregation of stress-denatured proteins, in association with DnaK and GrpE. It is the nucleotide exchange factor for DnaK and may function as a thermosensor. Unfolded proteins bind initially to DnaJ; upon interaction with the DnaJ-bound protein, DnaK hydrolyzes its bound ATP, resulting in the formation of a stable complex. GrpE releases ADP from DnaK; ATP binding to DnaK triggers the release of the substrate protein, thus completing the reaction cycle. Several rounds of ATP-dependent interactions between DnaJ, DnaK and GrpE are required for fully efficient folding.</text>
</comment>
<keyword evidence="2 3" id="KW-0143">Chaperone</keyword>
<feature type="compositionally biased region" description="Acidic residues" evidence="6">
    <location>
        <begin position="213"/>
        <end position="223"/>
    </location>
</feature>
<comment type="caution">
    <text evidence="7">The sequence shown here is derived from an EMBL/GenBank/DDBJ whole genome shotgun (WGS) entry which is preliminary data.</text>
</comment>
<dbReference type="InterPro" id="IPR013805">
    <property type="entry name" value="GrpE_CC"/>
</dbReference>
<comment type="subunit">
    <text evidence="3">Homodimer.</text>
</comment>
<protein>
    <recommendedName>
        <fullName evidence="3">Protein GrpE</fullName>
    </recommendedName>
    <alternativeName>
        <fullName evidence="3">HSP-70 cofactor</fullName>
    </alternativeName>
</protein>
<dbReference type="Pfam" id="PF01025">
    <property type="entry name" value="GrpE"/>
    <property type="match status" value="1"/>
</dbReference>
<evidence type="ECO:0000256" key="6">
    <source>
        <dbReference type="SAM" id="MobiDB-lite"/>
    </source>
</evidence>
<dbReference type="PROSITE" id="PS01071">
    <property type="entry name" value="GRPE"/>
    <property type="match status" value="1"/>
</dbReference>
<evidence type="ECO:0000256" key="3">
    <source>
        <dbReference type="HAMAP-Rule" id="MF_01151"/>
    </source>
</evidence>
<feature type="compositionally biased region" description="Acidic residues" evidence="6">
    <location>
        <begin position="43"/>
        <end position="52"/>
    </location>
</feature>
<keyword evidence="3" id="KW-0963">Cytoplasm</keyword>
<evidence type="ECO:0000256" key="5">
    <source>
        <dbReference type="SAM" id="Coils"/>
    </source>
</evidence>
<feature type="region of interest" description="Disordered" evidence="6">
    <location>
        <begin position="1"/>
        <end position="57"/>
    </location>
</feature>
<name>A0ABV8TTU3_9ACTN</name>
<evidence type="ECO:0000313" key="8">
    <source>
        <dbReference type="Proteomes" id="UP001595823"/>
    </source>
</evidence>
<keyword evidence="8" id="KW-1185">Reference proteome</keyword>
<sequence>MSDENKGEEPREEAAAGEPDNGSEEAAPEGAENAETDRGSSAEGDDAPEEGEALTVDDILAAAEEDGAAMEESFKVLEKSLSERTADLQRVTAEYQNYRKRVERDKSRAAELAVGNLVSALLPVLDDLDRAREHGDLTGPFAAVADSLASALEKQGLEAFGEKGDSFDPAIHEAVAHLQDPSVDGPTCIDVMRRGYRIGERLVRPAMVAVADAPEEAGSEDGPAEPKGSEGGDDPKNEE</sequence>
<dbReference type="Gene3D" id="3.90.20.20">
    <property type="match status" value="1"/>
</dbReference>
<dbReference type="RefSeq" id="WP_380617703.1">
    <property type="nucleotide sequence ID" value="NZ_JBHSDK010000002.1"/>
</dbReference>
<dbReference type="Proteomes" id="UP001595823">
    <property type="component" value="Unassembled WGS sequence"/>
</dbReference>
<dbReference type="PRINTS" id="PR00773">
    <property type="entry name" value="GRPEPROTEIN"/>
</dbReference>
<feature type="coiled-coil region" evidence="5">
    <location>
        <begin position="81"/>
        <end position="108"/>
    </location>
</feature>
<dbReference type="HAMAP" id="MF_01151">
    <property type="entry name" value="GrpE"/>
    <property type="match status" value="1"/>
</dbReference>
<comment type="similarity">
    <text evidence="1 3 4">Belongs to the GrpE family.</text>
</comment>
<dbReference type="InterPro" id="IPR009012">
    <property type="entry name" value="GrpE_head"/>
</dbReference>
<feature type="region of interest" description="Disordered" evidence="6">
    <location>
        <begin position="210"/>
        <end position="239"/>
    </location>
</feature>
<reference evidence="8" key="1">
    <citation type="journal article" date="2019" name="Int. J. Syst. Evol. Microbiol.">
        <title>The Global Catalogue of Microorganisms (GCM) 10K type strain sequencing project: providing services to taxonomists for standard genome sequencing and annotation.</title>
        <authorList>
            <consortium name="The Broad Institute Genomics Platform"/>
            <consortium name="The Broad Institute Genome Sequencing Center for Infectious Disease"/>
            <person name="Wu L."/>
            <person name="Ma J."/>
        </authorList>
    </citation>
    <scope>NUCLEOTIDE SEQUENCE [LARGE SCALE GENOMIC DNA]</scope>
    <source>
        <strain evidence="8">IBRC-M 10908</strain>
    </source>
</reference>